<dbReference type="EMBL" id="QGGW01000003">
    <property type="protein sequence ID" value="PWK61070.1"/>
    <property type="molecule type" value="Genomic_DNA"/>
</dbReference>
<name>A0A316H0X7_9RHOB</name>
<evidence type="ECO:0000256" key="1">
    <source>
        <dbReference type="SAM" id="SignalP"/>
    </source>
</evidence>
<protein>
    <recommendedName>
        <fullName evidence="4">Lipoprotein</fullName>
    </recommendedName>
</protein>
<feature type="chain" id="PRO_5016458477" description="Lipoprotein" evidence="1">
    <location>
        <begin position="24"/>
        <end position="111"/>
    </location>
</feature>
<organism evidence="2 3">
    <name type="scientific">Roseicyclus mahoneyensis</name>
    <dbReference type="NCBI Taxonomy" id="164332"/>
    <lineage>
        <taxon>Bacteria</taxon>
        <taxon>Pseudomonadati</taxon>
        <taxon>Pseudomonadota</taxon>
        <taxon>Alphaproteobacteria</taxon>
        <taxon>Rhodobacterales</taxon>
        <taxon>Roseobacteraceae</taxon>
        <taxon>Roseicyclus</taxon>
    </lineage>
</organism>
<reference evidence="2 3" key="1">
    <citation type="submission" date="2018-05" db="EMBL/GenBank/DDBJ databases">
        <title>Genomic Encyclopedia of Type Strains, Phase IV (KMG-IV): sequencing the most valuable type-strain genomes for metagenomic binning, comparative biology and taxonomic classification.</title>
        <authorList>
            <person name="Goeker M."/>
        </authorList>
    </citation>
    <scope>NUCLEOTIDE SEQUENCE [LARGE SCALE GENOMIC DNA]</scope>
    <source>
        <strain evidence="2 3">DSM 16097</strain>
    </source>
</reference>
<keyword evidence="1" id="KW-0732">Signal</keyword>
<gene>
    <name evidence="2" type="ORF">C7455_103270</name>
</gene>
<evidence type="ECO:0000313" key="2">
    <source>
        <dbReference type="EMBL" id="PWK61070.1"/>
    </source>
</evidence>
<feature type="signal peptide" evidence="1">
    <location>
        <begin position="1"/>
        <end position="23"/>
    </location>
</feature>
<comment type="caution">
    <text evidence="2">The sequence shown here is derived from an EMBL/GenBank/DDBJ whole genome shotgun (WGS) entry which is preliminary data.</text>
</comment>
<accession>A0A316H0X7</accession>
<evidence type="ECO:0000313" key="3">
    <source>
        <dbReference type="Proteomes" id="UP000245708"/>
    </source>
</evidence>
<dbReference type="AlphaFoldDB" id="A0A316H0X7"/>
<evidence type="ECO:0008006" key="4">
    <source>
        <dbReference type="Google" id="ProtNLM"/>
    </source>
</evidence>
<proteinExistence type="predicted"/>
<sequence>MTALRAACLCLLILSGCTPVAVAPALIATQTQLEVGGLNGRVPYSQSLPAIEVRRSDGTGLVRDEWVAAETAAAAHCTGLGATYERLPPARDYTQIRLDDGVFYFMARCLR</sequence>
<dbReference type="Proteomes" id="UP000245708">
    <property type="component" value="Unassembled WGS sequence"/>
</dbReference>
<dbReference type="PROSITE" id="PS51257">
    <property type="entry name" value="PROKAR_LIPOPROTEIN"/>
    <property type="match status" value="1"/>
</dbReference>
<dbReference type="RefSeq" id="WP_109667279.1">
    <property type="nucleotide sequence ID" value="NZ_QGGW01000003.1"/>
</dbReference>
<keyword evidence="3" id="KW-1185">Reference proteome</keyword>